<keyword evidence="4" id="KW-0560">Oxidoreductase</keyword>
<dbReference type="InterPro" id="IPR001890">
    <property type="entry name" value="RNA-binding_CRM"/>
</dbReference>
<dbReference type="SUPFAM" id="SSF51735">
    <property type="entry name" value="NAD(P)-binding Rossmann-fold domains"/>
    <property type="match status" value="1"/>
</dbReference>
<evidence type="ECO:0000256" key="4">
    <source>
        <dbReference type="ARBA" id="ARBA00023002"/>
    </source>
</evidence>
<gene>
    <name evidence="7" type="ORF">Ahy_B02g058020</name>
</gene>
<comment type="caution">
    <text evidence="7">The sequence shown here is derived from an EMBL/GenBank/DDBJ whole genome shotgun (WGS) entry which is preliminary data.</text>
</comment>
<sequence>MNNFQDHLQTSSARDNDKHPSLLTQANLEFASLTKCTLELAIPKESRLTSLDCAKTSMSSKLIAGDTDFFANLVCLKLNTQSRKELLKTQLVGKSGVTPNVATSFIETLEANELLKIKIHRSCPGELEDVVKQLEQATGSVAVGQKDGAEQRRDADVNEIPRHTCFSAVLDSDQPQTIPSHEINPISAGSIITVAVIKRASTKLLVPFKCLIRPMREFSVQFFLKVVVGEIKDSQAAHVTNLWRDFSGELIVGKIKYAVVSGANKGIGIEIVRQLASNGVKVVLTSRDEKRGLHALETLKDLSHLVLFHHLDVAVPASVDSLANFIKSEFGKLHILINNAGIGGLVIKDNDLVPQVLLKSRELSDDVIEKAGIVQTFELDEECLQINYYGAKRISEALLPLLQLSESPRIMNVSSSLGNVYKMNGLKESWVMLKTLQKRELMKC</sequence>
<keyword evidence="3 5" id="KW-0694">RNA-binding</keyword>
<evidence type="ECO:0000256" key="1">
    <source>
        <dbReference type="ARBA" id="ARBA00006484"/>
    </source>
</evidence>
<dbReference type="EMBL" id="SDMP01000012">
    <property type="protein sequence ID" value="RYR24518.1"/>
    <property type="molecule type" value="Genomic_DNA"/>
</dbReference>
<dbReference type="GO" id="GO:0016020">
    <property type="term" value="C:membrane"/>
    <property type="evidence" value="ECO:0007669"/>
    <property type="project" value="TreeGrafter"/>
</dbReference>
<dbReference type="SMART" id="SM01103">
    <property type="entry name" value="CRS1_YhbY"/>
    <property type="match status" value="1"/>
</dbReference>
<evidence type="ECO:0000256" key="2">
    <source>
        <dbReference type="ARBA" id="ARBA00022857"/>
    </source>
</evidence>
<dbReference type="PROSITE" id="PS51295">
    <property type="entry name" value="CRM"/>
    <property type="match status" value="1"/>
</dbReference>
<protein>
    <recommendedName>
        <fullName evidence="6">CRM domain-containing protein</fullName>
    </recommendedName>
</protein>
<dbReference type="AlphaFoldDB" id="A0A445ADM9"/>
<dbReference type="Proteomes" id="UP000289738">
    <property type="component" value="Chromosome B02"/>
</dbReference>
<dbReference type="PANTHER" id="PTHR43490:SF91">
    <property type="entry name" value="NAD(P)-BINDING ROSSMANN-FOLD PROTEIN"/>
    <property type="match status" value="1"/>
</dbReference>
<organism evidence="7 8">
    <name type="scientific">Arachis hypogaea</name>
    <name type="common">Peanut</name>
    <dbReference type="NCBI Taxonomy" id="3818"/>
    <lineage>
        <taxon>Eukaryota</taxon>
        <taxon>Viridiplantae</taxon>
        <taxon>Streptophyta</taxon>
        <taxon>Embryophyta</taxon>
        <taxon>Tracheophyta</taxon>
        <taxon>Spermatophyta</taxon>
        <taxon>Magnoliopsida</taxon>
        <taxon>eudicotyledons</taxon>
        <taxon>Gunneridae</taxon>
        <taxon>Pentapetalae</taxon>
        <taxon>rosids</taxon>
        <taxon>fabids</taxon>
        <taxon>Fabales</taxon>
        <taxon>Fabaceae</taxon>
        <taxon>Papilionoideae</taxon>
        <taxon>50 kb inversion clade</taxon>
        <taxon>dalbergioids sensu lato</taxon>
        <taxon>Dalbergieae</taxon>
        <taxon>Pterocarpus clade</taxon>
        <taxon>Arachis</taxon>
    </lineage>
</organism>
<dbReference type="PANTHER" id="PTHR43490">
    <property type="entry name" value="(+)-NEOMENTHOL DEHYDROGENASE"/>
    <property type="match status" value="1"/>
</dbReference>
<dbReference type="InterPro" id="IPR002347">
    <property type="entry name" value="SDR_fam"/>
</dbReference>
<feature type="domain" description="CRM" evidence="6">
    <location>
        <begin position="66"/>
        <end position="167"/>
    </location>
</feature>
<keyword evidence="8" id="KW-1185">Reference proteome</keyword>
<dbReference type="Pfam" id="PF00106">
    <property type="entry name" value="adh_short"/>
    <property type="match status" value="1"/>
</dbReference>
<comment type="similarity">
    <text evidence="1">Belongs to the short-chain dehydrogenases/reductases (SDR) family.</text>
</comment>
<reference evidence="7 8" key="1">
    <citation type="submission" date="2019-01" db="EMBL/GenBank/DDBJ databases">
        <title>Sequencing of cultivated peanut Arachis hypogaea provides insights into genome evolution and oil improvement.</title>
        <authorList>
            <person name="Chen X."/>
        </authorList>
    </citation>
    <scope>NUCLEOTIDE SEQUENCE [LARGE SCALE GENOMIC DNA]</scope>
    <source>
        <strain evidence="8">cv. Fuhuasheng</strain>
        <tissue evidence="7">Leaves</tissue>
    </source>
</reference>
<name>A0A445ADM9_ARAHY</name>
<keyword evidence="2" id="KW-0521">NADP</keyword>
<dbReference type="InterPro" id="IPR036291">
    <property type="entry name" value="NAD(P)-bd_dom_sf"/>
</dbReference>
<evidence type="ECO:0000256" key="5">
    <source>
        <dbReference type="PROSITE-ProRule" id="PRU00626"/>
    </source>
</evidence>
<dbReference type="STRING" id="3818.A0A445ADM9"/>
<evidence type="ECO:0000259" key="6">
    <source>
        <dbReference type="PROSITE" id="PS51295"/>
    </source>
</evidence>
<dbReference type="SUPFAM" id="SSF75471">
    <property type="entry name" value="YhbY-like"/>
    <property type="match status" value="1"/>
</dbReference>
<dbReference type="PRINTS" id="PR00081">
    <property type="entry name" value="GDHRDH"/>
</dbReference>
<dbReference type="Gene3D" id="3.30.110.60">
    <property type="entry name" value="YhbY-like"/>
    <property type="match status" value="1"/>
</dbReference>
<dbReference type="Gene3D" id="3.40.50.720">
    <property type="entry name" value="NAD(P)-binding Rossmann-like Domain"/>
    <property type="match status" value="1"/>
</dbReference>
<evidence type="ECO:0000313" key="7">
    <source>
        <dbReference type="EMBL" id="RYR24518.1"/>
    </source>
</evidence>
<accession>A0A445ADM9</accession>
<dbReference type="GO" id="GO:0003723">
    <property type="term" value="F:RNA binding"/>
    <property type="evidence" value="ECO:0007669"/>
    <property type="project" value="UniProtKB-UniRule"/>
</dbReference>
<dbReference type="InterPro" id="IPR035920">
    <property type="entry name" value="YhbY-like_sf"/>
</dbReference>
<evidence type="ECO:0000313" key="8">
    <source>
        <dbReference type="Proteomes" id="UP000289738"/>
    </source>
</evidence>
<dbReference type="Pfam" id="PF01985">
    <property type="entry name" value="CRS1_YhbY"/>
    <property type="match status" value="1"/>
</dbReference>
<dbReference type="GO" id="GO:0016491">
    <property type="term" value="F:oxidoreductase activity"/>
    <property type="evidence" value="ECO:0007669"/>
    <property type="project" value="UniProtKB-KW"/>
</dbReference>
<proteinExistence type="inferred from homology"/>
<evidence type="ECO:0000256" key="3">
    <source>
        <dbReference type="ARBA" id="ARBA00022884"/>
    </source>
</evidence>